<dbReference type="GO" id="GO:0016757">
    <property type="term" value="F:glycosyltransferase activity"/>
    <property type="evidence" value="ECO:0007669"/>
    <property type="project" value="UniProtKB-KW"/>
</dbReference>
<proteinExistence type="predicted"/>
<feature type="binding site" evidence="3">
    <location>
        <position position="459"/>
    </location>
    <ligand>
        <name>substrate</name>
    </ligand>
</feature>
<sequence length="561" mass="64910">MLEKLKLLYGEGKGKEVALEIERLIQEAKSKITPENKELWDEKDVALITYPDSFREIDSRLRGNYSGGTLKTLEKFLSTYLKDSFSIVHILPFYPYSSDHGFSITNYYQVKEEFGNWEDIEEIGKKYRLMADLVLNHVSVKHEWFQKFLEGDEKYLEYFIHFDKSKIPEKELKKVYRPRSTPLLTPFKTTKGERWVWTTFSVEKSIDQVDLNYKNPEVLLEIVKIILLFLQKGIKFFRLDSTPYIWKELGTECKNLPQAHAIVGLLHDILNTVCPQALILTQSSVSFAENLIYFGNEQKESDLIYNFALPPLLLDALYNQNSRHLNEMTLKMRIPPDVAFFNILAVHDGIGVNGAKGFLSELELNNLCKKIEEHGGKLSYRNLPDGSKAVIELVVTWWSALNPSTSLRTSSESFDLQLRKFITSHAIALSLAGIPAVYYLSLFGGENDFDLFSKSGIKRDLNRTNYNYNDVSIKLLNKKSKETKIFSALTNLIKKRKSLRAFHPNSKQEVLFLDKRVFSILRGENKSQVLALHNLSSEKIDLKFNNKIFKLEPYSFFWEQL</sequence>
<dbReference type="PANTHER" id="PTHR38784">
    <property type="entry name" value="SUCROSE PHOSPHORYLASE"/>
    <property type="match status" value="1"/>
</dbReference>
<evidence type="ECO:0000256" key="1">
    <source>
        <dbReference type="ARBA" id="ARBA00022676"/>
    </source>
</evidence>
<evidence type="ECO:0000256" key="3">
    <source>
        <dbReference type="PIRSR" id="PIRSR003059-2"/>
    </source>
</evidence>
<dbReference type="GO" id="GO:0005975">
    <property type="term" value="P:carbohydrate metabolic process"/>
    <property type="evidence" value="ECO:0007669"/>
    <property type="project" value="InterPro"/>
</dbReference>
<keyword evidence="2" id="KW-0808">Transferase</keyword>
<dbReference type="Gene3D" id="3.20.20.80">
    <property type="entry name" value="Glycosidases"/>
    <property type="match status" value="1"/>
</dbReference>
<protein>
    <recommendedName>
        <fullName evidence="4">Glycosyl hydrolase family 13 catalytic domain-containing protein</fullName>
    </recommendedName>
</protein>
<dbReference type="InterPro" id="IPR045857">
    <property type="entry name" value="O16G_dom_2"/>
</dbReference>
<gene>
    <name evidence="5" type="ORF">A3A74_03370</name>
</gene>
<feature type="binding site" evidence="3">
    <location>
        <position position="99"/>
    </location>
    <ligand>
        <name>substrate</name>
    </ligand>
</feature>
<dbReference type="STRING" id="1802055.A3A74_03370"/>
<feature type="binding site" evidence="3">
    <location>
        <begin position="238"/>
        <end position="240"/>
    </location>
    <ligand>
        <name>substrate</name>
    </ligand>
</feature>
<dbReference type="Gene3D" id="3.90.400.10">
    <property type="entry name" value="Oligo-1,6-glucosidase, Domain 2"/>
    <property type="match status" value="1"/>
</dbReference>
<dbReference type="Proteomes" id="UP000179270">
    <property type="component" value="Unassembled WGS sequence"/>
</dbReference>
<feature type="domain" description="Glycosyl hydrolase family 13 catalytic" evidence="4">
    <location>
        <begin position="48"/>
        <end position="496"/>
    </location>
</feature>
<dbReference type="SUPFAM" id="SSF51445">
    <property type="entry name" value="(Trans)glycosidases"/>
    <property type="match status" value="1"/>
</dbReference>
<comment type="caution">
    <text evidence="5">The sequence shown here is derived from an EMBL/GenBank/DDBJ whole genome shotgun (WGS) entry which is preliminary data.</text>
</comment>
<feature type="binding site" evidence="3">
    <location>
        <begin position="347"/>
        <end position="348"/>
    </location>
    <ligand>
        <name>substrate</name>
    </ligand>
</feature>
<dbReference type="InterPro" id="IPR017853">
    <property type="entry name" value="GH"/>
</dbReference>
<dbReference type="Pfam" id="PF00128">
    <property type="entry name" value="Alpha-amylase"/>
    <property type="match status" value="1"/>
</dbReference>
<evidence type="ECO:0000256" key="2">
    <source>
        <dbReference type="ARBA" id="ARBA00022679"/>
    </source>
</evidence>
<keyword evidence="1" id="KW-0328">Glycosyltransferase</keyword>
<dbReference type="SMART" id="SM00642">
    <property type="entry name" value="Aamy"/>
    <property type="match status" value="1"/>
</dbReference>
<dbReference type="InterPro" id="IPR016377">
    <property type="entry name" value="Sucrose_GGa_phosphorylase-rel"/>
</dbReference>
<name>A0A1F7IDB1_9BACT</name>
<evidence type="ECO:0000259" key="4">
    <source>
        <dbReference type="SMART" id="SM00642"/>
    </source>
</evidence>
<dbReference type="PIRSF" id="PIRSF003059">
    <property type="entry name" value="Sucrose_phosphorylase"/>
    <property type="match status" value="1"/>
</dbReference>
<organism evidence="5 6">
    <name type="scientific">Candidatus Roizmanbacteria bacterium RIFCSPLOWO2_01_FULL_35_13</name>
    <dbReference type="NCBI Taxonomy" id="1802055"/>
    <lineage>
        <taxon>Bacteria</taxon>
        <taxon>Candidatus Roizmaniibacteriota</taxon>
    </lineage>
</organism>
<dbReference type="PANTHER" id="PTHR38784:SF1">
    <property type="entry name" value="SUCROSE PHOSPHORYLASE"/>
    <property type="match status" value="1"/>
</dbReference>
<evidence type="ECO:0000313" key="6">
    <source>
        <dbReference type="Proteomes" id="UP000179270"/>
    </source>
</evidence>
<dbReference type="AlphaFoldDB" id="A0A1F7IDB1"/>
<reference evidence="5 6" key="1">
    <citation type="journal article" date="2016" name="Nat. Commun.">
        <title>Thousands of microbial genomes shed light on interconnected biogeochemical processes in an aquifer system.</title>
        <authorList>
            <person name="Anantharaman K."/>
            <person name="Brown C.T."/>
            <person name="Hug L.A."/>
            <person name="Sharon I."/>
            <person name="Castelle C.J."/>
            <person name="Probst A.J."/>
            <person name="Thomas B.C."/>
            <person name="Singh A."/>
            <person name="Wilkins M.J."/>
            <person name="Karaoz U."/>
            <person name="Brodie E.L."/>
            <person name="Williams K.H."/>
            <person name="Hubbard S.S."/>
            <person name="Banfield J.F."/>
        </authorList>
    </citation>
    <scope>NUCLEOTIDE SEQUENCE [LARGE SCALE GENOMIC DNA]</scope>
</reference>
<accession>A0A1F7IDB1</accession>
<dbReference type="EMBL" id="MGAF01000019">
    <property type="protein sequence ID" value="OGK41346.1"/>
    <property type="molecule type" value="Genomic_DNA"/>
</dbReference>
<evidence type="ECO:0000313" key="5">
    <source>
        <dbReference type="EMBL" id="OGK41346.1"/>
    </source>
</evidence>
<feature type="binding site" evidence="3">
    <location>
        <position position="137"/>
    </location>
    <ligand>
        <name>substrate</name>
    </ligand>
</feature>
<dbReference type="InterPro" id="IPR006047">
    <property type="entry name" value="GH13_cat_dom"/>
</dbReference>